<dbReference type="PATRIC" id="fig|1423805.4.peg.2185"/>
<dbReference type="Proteomes" id="UP000051835">
    <property type="component" value="Unassembled WGS sequence"/>
</dbReference>
<evidence type="ECO:0000259" key="2">
    <source>
        <dbReference type="Pfam" id="PF05709"/>
    </source>
</evidence>
<evidence type="ECO:0000313" key="3">
    <source>
        <dbReference type="EMBL" id="KRL49999.1"/>
    </source>
</evidence>
<organism evidence="3 4">
    <name type="scientific">Levilactobacillus spicheri DSM 15429</name>
    <dbReference type="NCBI Taxonomy" id="1423805"/>
    <lineage>
        <taxon>Bacteria</taxon>
        <taxon>Bacillati</taxon>
        <taxon>Bacillota</taxon>
        <taxon>Bacilli</taxon>
        <taxon>Lactobacillales</taxon>
        <taxon>Lactobacillaceae</taxon>
        <taxon>Levilactobacillus</taxon>
    </lineage>
</organism>
<name>A0A0R1QZK7_9LACO</name>
<protein>
    <submittedName>
        <fullName evidence="3">Phage tail component protein</fullName>
    </submittedName>
</protein>
<accession>A0A0R1QZK7</accession>
<reference evidence="3 4" key="1">
    <citation type="journal article" date="2015" name="Genome Announc.">
        <title>Expanding the biotechnology potential of lactobacilli through comparative genomics of 213 strains and associated genera.</title>
        <authorList>
            <person name="Sun Z."/>
            <person name="Harris H.M."/>
            <person name="McCann A."/>
            <person name="Guo C."/>
            <person name="Argimon S."/>
            <person name="Zhang W."/>
            <person name="Yang X."/>
            <person name="Jeffery I.B."/>
            <person name="Cooney J.C."/>
            <person name="Kagawa T.F."/>
            <person name="Liu W."/>
            <person name="Song Y."/>
            <person name="Salvetti E."/>
            <person name="Wrobel A."/>
            <person name="Rasinkangas P."/>
            <person name="Parkhill J."/>
            <person name="Rea M.C."/>
            <person name="O'Sullivan O."/>
            <person name="Ritari J."/>
            <person name="Douillard F.P."/>
            <person name="Paul Ross R."/>
            <person name="Yang R."/>
            <person name="Briner A.E."/>
            <person name="Felis G.E."/>
            <person name="de Vos W.M."/>
            <person name="Barrangou R."/>
            <person name="Klaenhammer T.R."/>
            <person name="Caufield P.W."/>
            <person name="Cui Y."/>
            <person name="Zhang H."/>
            <person name="O'Toole P.W."/>
        </authorList>
    </citation>
    <scope>NUCLEOTIDE SEQUENCE [LARGE SCALE GENOMIC DNA]</scope>
    <source>
        <strain evidence="3 4">DSM 15429</strain>
    </source>
</reference>
<gene>
    <name evidence="3" type="ORF">FD37_GL002127</name>
</gene>
<evidence type="ECO:0000256" key="1">
    <source>
        <dbReference type="SAM" id="MobiDB-lite"/>
    </source>
</evidence>
<feature type="domain" description="Siphovirus-type tail component RIFT-related" evidence="2">
    <location>
        <begin position="39"/>
        <end position="136"/>
    </location>
</feature>
<dbReference type="EMBL" id="AZFC01000003">
    <property type="protein sequence ID" value="KRL49999.1"/>
    <property type="molecule type" value="Genomic_DNA"/>
</dbReference>
<dbReference type="Pfam" id="PF05709">
    <property type="entry name" value="Sipho_tail"/>
    <property type="match status" value="1"/>
</dbReference>
<dbReference type="InterPro" id="IPR008841">
    <property type="entry name" value="Siphovirus-type_tail_N"/>
</dbReference>
<feature type="region of interest" description="Disordered" evidence="1">
    <location>
        <begin position="428"/>
        <end position="467"/>
    </location>
</feature>
<dbReference type="Gene3D" id="2.40.30.200">
    <property type="match status" value="1"/>
</dbReference>
<evidence type="ECO:0000313" key="4">
    <source>
        <dbReference type="Proteomes" id="UP000051835"/>
    </source>
</evidence>
<comment type="caution">
    <text evidence="3">The sequence shown here is derived from an EMBL/GenBank/DDBJ whole genome shotgun (WGS) entry which is preliminary data.</text>
</comment>
<dbReference type="AlphaFoldDB" id="A0A0R1QZK7"/>
<sequence>MVFSRTAMVDTFDYAFSEDGSDGFNSFKDLEILVNHVSKPIAPTITESFQDVPGRYGGVFLGNSYGEKEIDIPITIMASSRDEYNRKMDNLSKSLINTHDDADTQYPLRFNDQPEVVYYGHFTAIPTPTFINDGVQDCTTTLTFMLADPRGFLPQRDIKITSNEQIISPAGNTAVQPIIHIIPKTDLYYFGYTLGDKYVAVGYHVDDGSTVTDSNGHITSLTPHQELQVHDPCNSMSTWFQAGQDTQEIKVYRGENDGKATATATALMVAKDSKGHYNWGTVGKHKDFYGPVIIHQGIPKISNYWKVSMRFHHIKRMANERAMGKVEGYLLDSNGNVCGRMGITDYATGRYPRGYVQLGSSFNATKDKGNYLTLLYNEGGRKNNGPTEHVKVQLTKTVKGKSTSKSKAKAKSARMYQATIQREAFKLAAKKTSSKKKKKKSTKKKVTKKKSGGKKKSTKASKPTVKTKSKTIKTYVTEISYMNKDAYSNFFGEFSLERQKKTIGGKVYDNWVAEINEYNPKTGVAYSINTANTVHIHTEKLDKSGKFGFALANVAATFMKHDIKEDLVKPAVGYYTDFETLTDLKIYTSDGSDDPDDIPHVIAHAGEEIIIDSADNTVTVAGRNVDKYVSWLSTFPSIEGDVSQEMHFTPDPVNADITLEYKPAIK</sequence>
<dbReference type="NCBIfam" id="TIGR01633">
    <property type="entry name" value="phi3626_gp14_N"/>
    <property type="match status" value="1"/>
</dbReference>
<proteinExistence type="predicted"/>
<dbReference type="InterPro" id="IPR006520">
    <property type="entry name" value="Dit_BPSPP_N"/>
</dbReference>